<proteinExistence type="predicted"/>
<name>A0A6P8X505_DROAB</name>
<accession>A0A6P8X505</accession>
<feature type="compositionally biased region" description="Low complexity" evidence="1">
    <location>
        <begin position="553"/>
        <end position="562"/>
    </location>
</feature>
<organism evidence="3 4">
    <name type="scientific">Drosophila albomicans</name>
    <name type="common">Fruit fly</name>
    <dbReference type="NCBI Taxonomy" id="7291"/>
    <lineage>
        <taxon>Eukaryota</taxon>
        <taxon>Metazoa</taxon>
        <taxon>Ecdysozoa</taxon>
        <taxon>Arthropoda</taxon>
        <taxon>Hexapoda</taxon>
        <taxon>Insecta</taxon>
        <taxon>Pterygota</taxon>
        <taxon>Neoptera</taxon>
        <taxon>Endopterygota</taxon>
        <taxon>Diptera</taxon>
        <taxon>Brachycera</taxon>
        <taxon>Muscomorpha</taxon>
        <taxon>Ephydroidea</taxon>
        <taxon>Drosophilidae</taxon>
        <taxon>Drosophila</taxon>
    </lineage>
</organism>
<dbReference type="InterPro" id="IPR000467">
    <property type="entry name" value="G_patch_dom"/>
</dbReference>
<feature type="compositionally biased region" description="Basic and acidic residues" evidence="1">
    <location>
        <begin position="435"/>
        <end position="444"/>
    </location>
</feature>
<dbReference type="SMART" id="SM00443">
    <property type="entry name" value="G_patch"/>
    <property type="match status" value="1"/>
</dbReference>
<dbReference type="AlphaFoldDB" id="A0A6P8X505"/>
<evidence type="ECO:0000313" key="4">
    <source>
        <dbReference type="RefSeq" id="XP_034108194.1"/>
    </source>
</evidence>
<dbReference type="OrthoDB" id="29523at2759"/>
<feature type="compositionally biased region" description="Acidic residues" evidence="1">
    <location>
        <begin position="316"/>
        <end position="326"/>
    </location>
</feature>
<feature type="compositionally biased region" description="Acidic residues" evidence="1">
    <location>
        <begin position="491"/>
        <end position="504"/>
    </location>
</feature>
<dbReference type="InterPro" id="IPR050656">
    <property type="entry name" value="PINX1"/>
</dbReference>
<feature type="region of interest" description="Disordered" evidence="1">
    <location>
        <begin position="89"/>
        <end position="135"/>
    </location>
</feature>
<dbReference type="GO" id="GO:0010521">
    <property type="term" value="F:telomerase inhibitor activity"/>
    <property type="evidence" value="ECO:0007669"/>
    <property type="project" value="TreeGrafter"/>
</dbReference>
<evidence type="ECO:0000313" key="3">
    <source>
        <dbReference type="Proteomes" id="UP000515160"/>
    </source>
</evidence>
<dbReference type="Proteomes" id="UP000515160">
    <property type="component" value="Chromosome 3"/>
</dbReference>
<dbReference type="PANTHER" id="PTHR23149:SF27">
    <property type="entry name" value="PIN2_TERF1-INTERACTING TELOMERASE INHIBITOR 1"/>
    <property type="match status" value="1"/>
</dbReference>
<feature type="compositionally biased region" description="Polar residues" evidence="1">
    <location>
        <begin position="99"/>
        <end position="108"/>
    </location>
</feature>
<reference evidence="4" key="1">
    <citation type="submission" date="2025-08" db="UniProtKB">
        <authorList>
            <consortium name="RefSeq"/>
        </authorList>
    </citation>
    <scope>IDENTIFICATION</scope>
    <source>
        <strain evidence="4">15112-1751.03</strain>
        <tissue evidence="4">Whole Adult</tissue>
    </source>
</reference>
<feature type="compositionally biased region" description="Basic and acidic residues" evidence="1">
    <location>
        <begin position="375"/>
        <end position="393"/>
    </location>
</feature>
<dbReference type="GO" id="GO:0003676">
    <property type="term" value="F:nucleic acid binding"/>
    <property type="evidence" value="ECO:0007669"/>
    <property type="project" value="InterPro"/>
</dbReference>
<dbReference type="GO" id="GO:0005730">
    <property type="term" value="C:nucleolus"/>
    <property type="evidence" value="ECO:0007669"/>
    <property type="project" value="TreeGrafter"/>
</dbReference>
<dbReference type="RefSeq" id="XP_034108194.1">
    <property type="nucleotide sequence ID" value="XM_034252303.2"/>
</dbReference>
<keyword evidence="3" id="KW-1185">Reference proteome</keyword>
<protein>
    <submittedName>
        <fullName evidence="4">Titin isoform X1</fullName>
    </submittedName>
</protein>
<feature type="domain" description="G-patch" evidence="2">
    <location>
        <begin position="26"/>
        <end position="72"/>
    </location>
</feature>
<feature type="compositionally biased region" description="Basic and acidic residues" evidence="1">
    <location>
        <begin position="525"/>
        <end position="538"/>
    </location>
</feature>
<gene>
    <name evidence="4" type="primary">LOC117570569</name>
</gene>
<dbReference type="PANTHER" id="PTHR23149">
    <property type="entry name" value="G PATCH DOMAIN CONTAINING PROTEIN"/>
    <property type="match status" value="1"/>
</dbReference>
<sequence length="679" mass="76292">MAMLAEPRRRKKYNLCPRGKALYEDSARFGTKMLEKMGWSKGRGLGANEDGSQDFVRVRFKNDAEGLGYENRDDQWTIHEEGFNGLLNSLNGGSADDAPNTNDNSGAASASEDEARPMGFGFREATPEKKVKSKTLKNNISGVSLEEKSKQSKARVHYKKFTRGKDLSRYSEKDLANIFGKKATEDIDAPIEPVVPAEQQPAEEEKPVDPNFAGVHTVSTGLSVNDYFKQKMEAMKNRLKNNSFVAAEEATPLPNGDGEAALNDAEEVAETAQPEKKKKKSKRAKKEEEETVIESSPVTETASKIKKKKKSKEVVEEAEAEPEVEAEIVSVKEKKEKKKSKRASEEEQSELTEEKPPPKKKSKHVAEEAADEIEVDSKDVNEVKQKKSKHAPEEDAEQAQEAVEATPSEESATKEKTKKKSKRAAEETATVEQQPKSEVEAVVKEKKKKSKRAAEEIEEKQQPEPEVKSIPSDEATSKEKKKKSKRAAEADTIELEQQVEEAEETSQPKRKKKKKDKQDEDVDVNETKETPVEEETNKKSKKKKKPENHENVEVSAESSSSDADTESDNSQYLSYEELIKKRDSFNVCPISSFCAEKFYIFDMKAYRNSTIAHITGYDVDENIKLKVVQAKNDNLRIFNLWEGKTSKYINEPKVGITKPKHKHKAAVRAVKKRQLFSGI</sequence>
<dbReference type="GeneID" id="117570569"/>
<dbReference type="Pfam" id="PF01585">
    <property type="entry name" value="G-patch"/>
    <property type="match status" value="1"/>
</dbReference>
<feature type="compositionally biased region" description="Low complexity" evidence="1">
    <location>
        <begin position="399"/>
        <end position="410"/>
    </location>
</feature>
<dbReference type="PROSITE" id="PS50174">
    <property type="entry name" value="G_PATCH"/>
    <property type="match status" value="1"/>
</dbReference>
<evidence type="ECO:0000259" key="2">
    <source>
        <dbReference type="PROSITE" id="PS50174"/>
    </source>
</evidence>
<evidence type="ECO:0000256" key="1">
    <source>
        <dbReference type="SAM" id="MobiDB-lite"/>
    </source>
</evidence>
<feature type="region of interest" description="Disordered" evidence="1">
    <location>
        <begin position="246"/>
        <end position="569"/>
    </location>
</feature>
<feature type="compositionally biased region" description="Basic and acidic residues" evidence="1">
    <location>
        <begin position="452"/>
        <end position="467"/>
    </location>
</feature>